<evidence type="ECO:0000313" key="2">
    <source>
        <dbReference type="EMBL" id="RJG13983.1"/>
    </source>
</evidence>
<protein>
    <submittedName>
        <fullName evidence="2">Serine/threonine-protein phosphatase</fullName>
    </submittedName>
</protein>
<dbReference type="PROSITE" id="PS51746">
    <property type="entry name" value="PPM_2"/>
    <property type="match status" value="1"/>
</dbReference>
<name>A0A418XND8_9PSED</name>
<dbReference type="SUPFAM" id="SSF81606">
    <property type="entry name" value="PP2C-like"/>
    <property type="match status" value="1"/>
</dbReference>
<proteinExistence type="predicted"/>
<dbReference type="InterPro" id="IPR036457">
    <property type="entry name" value="PPM-type-like_dom_sf"/>
</dbReference>
<accession>A0A418XND8</accession>
<dbReference type="CDD" id="cd00143">
    <property type="entry name" value="PP2Cc"/>
    <property type="match status" value="1"/>
</dbReference>
<dbReference type="GO" id="GO:0004722">
    <property type="term" value="F:protein serine/threonine phosphatase activity"/>
    <property type="evidence" value="ECO:0007669"/>
    <property type="project" value="InterPro"/>
</dbReference>
<keyword evidence="3" id="KW-1185">Reference proteome</keyword>
<sequence length="264" mass="27894">MPITLTNESLVYAAQSVVGRVREHNEDAVLCCPELNLWAIADGMGGHQRGEVASATALETLHEVTARGEDLVAAIHAANAAVIAAAGQDSGARGMGTTVVAVQFVGADFAVAWIGDSRAYRVSADSISPLTQDHSWVQMMVDAGAMSADEARSDPRRNIILQCVGQTGQPLEVGLVRGTLEPDELLLLCSDGLTGELTDQQIQQLCATAGTLDELVAQLIELANQMGGKDNISCIVLGRSVPETPVVEARPRSFLSKLLKSKKH</sequence>
<dbReference type="Pfam" id="PF13672">
    <property type="entry name" value="PP2C_2"/>
    <property type="match status" value="1"/>
</dbReference>
<dbReference type="PANTHER" id="PTHR47992">
    <property type="entry name" value="PROTEIN PHOSPHATASE"/>
    <property type="match status" value="1"/>
</dbReference>
<feature type="domain" description="PPM-type phosphatase" evidence="1">
    <location>
        <begin position="11"/>
        <end position="239"/>
    </location>
</feature>
<reference evidence="2 3" key="1">
    <citation type="submission" date="2018-09" db="EMBL/GenBank/DDBJ databases">
        <authorList>
            <person name="Zhu H."/>
        </authorList>
    </citation>
    <scope>NUCLEOTIDE SEQUENCE [LARGE SCALE GENOMIC DNA]</scope>
    <source>
        <strain evidence="2 3">K1S02-6</strain>
    </source>
</reference>
<dbReference type="SMART" id="SM00331">
    <property type="entry name" value="PP2C_SIG"/>
    <property type="match status" value="1"/>
</dbReference>
<organism evidence="2 3">
    <name type="scientific">Pseudomonas cavernicola</name>
    <dbReference type="NCBI Taxonomy" id="2320866"/>
    <lineage>
        <taxon>Bacteria</taxon>
        <taxon>Pseudomonadati</taxon>
        <taxon>Pseudomonadota</taxon>
        <taxon>Gammaproteobacteria</taxon>
        <taxon>Pseudomonadales</taxon>
        <taxon>Pseudomonadaceae</taxon>
        <taxon>Pseudomonas</taxon>
    </lineage>
</organism>
<dbReference type="OrthoDB" id="9801841at2"/>
<dbReference type="InterPro" id="IPR015655">
    <property type="entry name" value="PP2C"/>
</dbReference>
<evidence type="ECO:0000313" key="3">
    <source>
        <dbReference type="Proteomes" id="UP000284021"/>
    </source>
</evidence>
<comment type="caution">
    <text evidence="2">The sequence shown here is derived from an EMBL/GenBank/DDBJ whole genome shotgun (WGS) entry which is preliminary data.</text>
</comment>
<dbReference type="SMART" id="SM00332">
    <property type="entry name" value="PP2Cc"/>
    <property type="match status" value="1"/>
</dbReference>
<dbReference type="RefSeq" id="WP_119954533.1">
    <property type="nucleotide sequence ID" value="NZ_QYUR01000002.1"/>
</dbReference>
<dbReference type="Gene3D" id="3.60.40.10">
    <property type="entry name" value="PPM-type phosphatase domain"/>
    <property type="match status" value="1"/>
</dbReference>
<dbReference type="Proteomes" id="UP000284021">
    <property type="component" value="Unassembled WGS sequence"/>
</dbReference>
<dbReference type="EMBL" id="QYUR01000002">
    <property type="protein sequence ID" value="RJG13983.1"/>
    <property type="molecule type" value="Genomic_DNA"/>
</dbReference>
<dbReference type="AlphaFoldDB" id="A0A418XND8"/>
<dbReference type="InterPro" id="IPR001932">
    <property type="entry name" value="PPM-type_phosphatase-like_dom"/>
</dbReference>
<gene>
    <name evidence="2" type="ORF">D3879_12420</name>
</gene>
<evidence type="ECO:0000259" key="1">
    <source>
        <dbReference type="PROSITE" id="PS51746"/>
    </source>
</evidence>